<gene>
    <name evidence="1" type="ORF">DPEC_G00158540</name>
</gene>
<keyword evidence="2" id="KW-1185">Reference proteome</keyword>
<name>A0ACC2GLQ4_DALPE</name>
<protein>
    <submittedName>
        <fullName evidence="1">Uncharacterized protein</fullName>
    </submittedName>
</protein>
<dbReference type="EMBL" id="CM055739">
    <property type="protein sequence ID" value="KAJ8004375.1"/>
    <property type="molecule type" value="Genomic_DNA"/>
</dbReference>
<evidence type="ECO:0000313" key="1">
    <source>
        <dbReference type="EMBL" id="KAJ8004375.1"/>
    </source>
</evidence>
<accession>A0ACC2GLQ4</accession>
<proteinExistence type="predicted"/>
<reference evidence="1" key="1">
    <citation type="submission" date="2021-05" db="EMBL/GenBank/DDBJ databases">
        <authorList>
            <person name="Pan Q."/>
            <person name="Jouanno E."/>
            <person name="Zahm M."/>
            <person name="Klopp C."/>
            <person name="Cabau C."/>
            <person name="Louis A."/>
            <person name="Berthelot C."/>
            <person name="Parey E."/>
            <person name="Roest Crollius H."/>
            <person name="Montfort J."/>
            <person name="Robinson-Rechavi M."/>
            <person name="Bouchez O."/>
            <person name="Lampietro C."/>
            <person name="Lopez Roques C."/>
            <person name="Donnadieu C."/>
            <person name="Postlethwait J."/>
            <person name="Bobe J."/>
            <person name="Dillon D."/>
            <person name="Chandos A."/>
            <person name="von Hippel F."/>
            <person name="Guiguen Y."/>
        </authorList>
    </citation>
    <scope>NUCLEOTIDE SEQUENCE</scope>
    <source>
        <strain evidence="1">YG-Jan2019</strain>
    </source>
</reference>
<dbReference type="Proteomes" id="UP001157502">
    <property type="component" value="Chromosome 12"/>
</dbReference>
<comment type="caution">
    <text evidence="1">The sequence shown here is derived from an EMBL/GenBank/DDBJ whole genome shotgun (WGS) entry which is preliminary data.</text>
</comment>
<sequence length="106" mass="11193">MRVHFFGNSPSPAVAIYGLRRAARDIEGEHCCEMAASDTHEASPQGPTSNLPDLLTSTEFRALCSSIEARVASIADTVRTTVTDAIVPLSSSIDAFRATVAARAAD</sequence>
<organism evidence="1 2">
    <name type="scientific">Dallia pectoralis</name>
    <name type="common">Alaska blackfish</name>
    <dbReference type="NCBI Taxonomy" id="75939"/>
    <lineage>
        <taxon>Eukaryota</taxon>
        <taxon>Metazoa</taxon>
        <taxon>Chordata</taxon>
        <taxon>Craniata</taxon>
        <taxon>Vertebrata</taxon>
        <taxon>Euteleostomi</taxon>
        <taxon>Actinopterygii</taxon>
        <taxon>Neopterygii</taxon>
        <taxon>Teleostei</taxon>
        <taxon>Protacanthopterygii</taxon>
        <taxon>Esociformes</taxon>
        <taxon>Umbridae</taxon>
        <taxon>Dallia</taxon>
    </lineage>
</organism>
<evidence type="ECO:0000313" key="2">
    <source>
        <dbReference type="Proteomes" id="UP001157502"/>
    </source>
</evidence>